<proteinExistence type="predicted"/>
<dbReference type="AlphaFoldDB" id="A0A6C0HDK3"/>
<keyword evidence="1" id="KW-1133">Transmembrane helix</keyword>
<accession>A0A6C0HDK3</accession>
<keyword evidence="1" id="KW-0812">Transmembrane</keyword>
<sequence>MALTPIFKYGLLALFAAAFIVSFYVSIFKFKEVTIENNQEKTRYNFSRSIGLFVVGLFSLQIFYSVYTDKDIRDSFKELSDQLNNLTRNTSVVTVGKGI</sequence>
<evidence type="ECO:0000256" key="1">
    <source>
        <dbReference type="SAM" id="Phobius"/>
    </source>
</evidence>
<feature type="transmembrane region" description="Helical" evidence="1">
    <location>
        <begin position="6"/>
        <end position="28"/>
    </location>
</feature>
<organism evidence="2">
    <name type="scientific">viral metagenome</name>
    <dbReference type="NCBI Taxonomy" id="1070528"/>
    <lineage>
        <taxon>unclassified sequences</taxon>
        <taxon>metagenomes</taxon>
        <taxon>organismal metagenomes</taxon>
    </lineage>
</organism>
<protein>
    <submittedName>
        <fullName evidence="2">Uncharacterized protein</fullName>
    </submittedName>
</protein>
<name>A0A6C0HDK3_9ZZZZ</name>
<dbReference type="EMBL" id="MN739935">
    <property type="protein sequence ID" value="QHT78668.1"/>
    <property type="molecule type" value="Genomic_DNA"/>
</dbReference>
<reference evidence="2" key="1">
    <citation type="journal article" date="2020" name="Nature">
        <title>Giant virus diversity and host interactions through global metagenomics.</title>
        <authorList>
            <person name="Schulz F."/>
            <person name="Roux S."/>
            <person name="Paez-Espino D."/>
            <person name="Jungbluth S."/>
            <person name="Walsh D.A."/>
            <person name="Denef V.J."/>
            <person name="McMahon K.D."/>
            <person name="Konstantinidis K.T."/>
            <person name="Eloe-Fadrosh E.A."/>
            <person name="Kyrpides N.C."/>
            <person name="Woyke T."/>
        </authorList>
    </citation>
    <scope>NUCLEOTIDE SEQUENCE</scope>
    <source>
        <strain evidence="2">GVMAG-M-3300023179-92</strain>
    </source>
</reference>
<evidence type="ECO:0000313" key="2">
    <source>
        <dbReference type="EMBL" id="QHT78668.1"/>
    </source>
</evidence>
<keyword evidence="1" id="KW-0472">Membrane</keyword>
<feature type="transmembrane region" description="Helical" evidence="1">
    <location>
        <begin position="49"/>
        <end position="67"/>
    </location>
</feature>